<dbReference type="PANTHER" id="PTHR45832">
    <property type="entry name" value="SERINE/THREONINE-PROTEIN KINASE SAMKA-RELATED-RELATED"/>
    <property type="match status" value="1"/>
</dbReference>
<dbReference type="GO" id="GO:0005524">
    <property type="term" value="F:ATP binding"/>
    <property type="evidence" value="ECO:0007669"/>
    <property type="project" value="UniProtKB-KW"/>
</dbReference>
<dbReference type="InterPro" id="IPR051931">
    <property type="entry name" value="PAK3-like"/>
</dbReference>
<keyword evidence="3" id="KW-0547">Nucleotide-binding</keyword>
<organism evidence="6 7">
    <name type="scientific">Chloebia gouldiae</name>
    <name type="common">Gouldian finch</name>
    <name type="synonym">Erythrura gouldiae</name>
    <dbReference type="NCBI Taxonomy" id="44316"/>
    <lineage>
        <taxon>Eukaryota</taxon>
        <taxon>Metazoa</taxon>
        <taxon>Chordata</taxon>
        <taxon>Craniata</taxon>
        <taxon>Vertebrata</taxon>
        <taxon>Euteleostomi</taxon>
        <taxon>Archelosauria</taxon>
        <taxon>Archosauria</taxon>
        <taxon>Dinosauria</taxon>
        <taxon>Saurischia</taxon>
        <taxon>Theropoda</taxon>
        <taxon>Coelurosauria</taxon>
        <taxon>Aves</taxon>
        <taxon>Neognathae</taxon>
        <taxon>Neoaves</taxon>
        <taxon>Telluraves</taxon>
        <taxon>Australaves</taxon>
        <taxon>Passeriformes</taxon>
        <taxon>Passeroidea</taxon>
        <taxon>Passeridae</taxon>
        <taxon>Chloebia</taxon>
    </lineage>
</organism>
<sequence>MQLRGSRQQRPFQQDGFVPEHQKSGAKLLKALFCLPIERSFVMESKNHQGNEFSLKSFPPGSAELISRRVPRRNRSFASGGRPTSPCLKGTSGSRASESEPEPFRGAEPEPCRCDVRARCAVAETLASPRSASRTLPLLHPHLPNASCRHSSNILLLQERPVSCLPASQALICLLGYPALQVLAQICRNDPANRCHSATTLPPGRQLALSLPEQVDNEKEVDMEPAAVASAEAIHTSSLLGAEDADDETFLVSDTLSRSAGALDKLRVRLQKKCQLTAEVLEQLSMCGVPRVWCAQRLIARNRYPPLKMPSKMSVLFHAFLHSCLDTDPSTRWTAKELLQHPFLRTAVSLSVLPDMIRIARKICQAMEALHASSASLEEKEE</sequence>
<dbReference type="GO" id="GO:0004674">
    <property type="term" value="F:protein serine/threonine kinase activity"/>
    <property type="evidence" value="ECO:0007669"/>
    <property type="project" value="UniProtKB-EC"/>
</dbReference>
<comment type="similarity">
    <text evidence="1">Belongs to the protein kinase superfamily. STE Ser/Thr protein kinase family. STE20 subfamily.</text>
</comment>
<dbReference type="SUPFAM" id="SSF56112">
    <property type="entry name" value="Protein kinase-like (PK-like)"/>
    <property type="match status" value="1"/>
</dbReference>
<proteinExistence type="inferred from homology"/>
<keyword evidence="7" id="KW-1185">Reference proteome</keyword>
<gene>
    <name evidence="6" type="ORF">DV515_00010788</name>
</gene>
<evidence type="ECO:0000256" key="5">
    <source>
        <dbReference type="SAM" id="MobiDB-lite"/>
    </source>
</evidence>
<name>A0A3L8S886_CHLGU</name>
<dbReference type="PANTHER" id="PTHR45832:SF22">
    <property type="entry name" value="SERINE_THREONINE-PROTEIN KINASE SAMKA-RELATED"/>
    <property type="match status" value="1"/>
</dbReference>
<keyword evidence="4" id="KW-0067">ATP-binding</keyword>
<evidence type="ECO:0000313" key="7">
    <source>
        <dbReference type="Proteomes" id="UP000276834"/>
    </source>
</evidence>
<evidence type="ECO:0000313" key="6">
    <source>
        <dbReference type="EMBL" id="RLV98455.1"/>
    </source>
</evidence>
<feature type="compositionally biased region" description="Polar residues" evidence="5">
    <location>
        <begin position="1"/>
        <end position="12"/>
    </location>
</feature>
<dbReference type="AlphaFoldDB" id="A0A3L8S886"/>
<evidence type="ECO:0000256" key="1">
    <source>
        <dbReference type="ARBA" id="ARBA00008874"/>
    </source>
</evidence>
<dbReference type="EMBL" id="QUSF01000041">
    <property type="protein sequence ID" value="RLV98455.1"/>
    <property type="molecule type" value="Genomic_DNA"/>
</dbReference>
<dbReference type="EC" id="2.7.11.1" evidence="2"/>
<feature type="region of interest" description="Disordered" evidence="5">
    <location>
        <begin position="65"/>
        <end position="110"/>
    </location>
</feature>
<accession>A0A3L8S886</accession>
<dbReference type="OrthoDB" id="2914378at2759"/>
<protein>
    <recommendedName>
        <fullName evidence="2">non-specific serine/threonine protein kinase</fullName>
        <ecNumber evidence="2">2.7.11.1</ecNumber>
    </recommendedName>
</protein>
<comment type="caution">
    <text evidence="6">The sequence shown here is derived from an EMBL/GenBank/DDBJ whole genome shotgun (WGS) entry which is preliminary data.</text>
</comment>
<evidence type="ECO:0000256" key="2">
    <source>
        <dbReference type="ARBA" id="ARBA00012513"/>
    </source>
</evidence>
<dbReference type="Proteomes" id="UP000276834">
    <property type="component" value="Unassembled WGS sequence"/>
</dbReference>
<dbReference type="InterPro" id="IPR011009">
    <property type="entry name" value="Kinase-like_dom_sf"/>
</dbReference>
<reference evidence="6 7" key="1">
    <citation type="journal article" date="2018" name="Proc. R. Soc. B">
        <title>A non-coding region near Follistatin controls head colour polymorphism in the Gouldian finch.</title>
        <authorList>
            <person name="Toomey M.B."/>
            <person name="Marques C.I."/>
            <person name="Andrade P."/>
            <person name="Araujo P.M."/>
            <person name="Sabatino S."/>
            <person name="Gazda M.A."/>
            <person name="Afonso S."/>
            <person name="Lopes R.J."/>
            <person name="Corbo J.C."/>
            <person name="Carneiro M."/>
        </authorList>
    </citation>
    <scope>NUCLEOTIDE SEQUENCE [LARGE SCALE GENOMIC DNA]</scope>
    <source>
        <strain evidence="6">Red01</strain>
        <tissue evidence="6">Muscle</tissue>
    </source>
</reference>
<evidence type="ECO:0000256" key="3">
    <source>
        <dbReference type="ARBA" id="ARBA00022741"/>
    </source>
</evidence>
<feature type="region of interest" description="Disordered" evidence="5">
    <location>
        <begin position="1"/>
        <end position="20"/>
    </location>
</feature>
<dbReference type="Gene3D" id="1.10.510.10">
    <property type="entry name" value="Transferase(Phosphotransferase) domain 1"/>
    <property type="match status" value="1"/>
</dbReference>
<evidence type="ECO:0000256" key="4">
    <source>
        <dbReference type="ARBA" id="ARBA00022840"/>
    </source>
</evidence>